<dbReference type="EMBL" id="EU443730">
    <property type="protein sequence ID" value="ACB38886.1"/>
    <property type="molecule type" value="Genomic_DNA"/>
</dbReference>
<feature type="compositionally biased region" description="Basic and acidic residues" evidence="6">
    <location>
        <begin position="616"/>
        <end position="633"/>
    </location>
</feature>
<dbReference type="AlphaFoldDB" id="B2CG58"/>
<dbReference type="GO" id="GO:0071949">
    <property type="term" value="F:FAD binding"/>
    <property type="evidence" value="ECO:0007669"/>
    <property type="project" value="TreeGrafter"/>
</dbReference>
<keyword evidence="4" id="KW-0274">FAD</keyword>
<evidence type="ECO:0000256" key="5">
    <source>
        <dbReference type="PIRSR" id="PIRSR602081-2"/>
    </source>
</evidence>
<dbReference type="PANTHER" id="PTHR11455:SF9">
    <property type="entry name" value="CRYPTOCHROME CIRCADIAN CLOCK 5 ISOFORM X1"/>
    <property type="match status" value="1"/>
</dbReference>
<dbReference type="Pfam" id="PF00875">
    <property type="entry name" value="DNA_photolyase"/>
    <property type="match status" value="1"/>
</dbReference>
<dbReference type="SUPFAM" id="SSF48173">
    <property type="entry name" value="Cryptochrome/photolyase FAD-binding domain"/>
    <property type="match status" value="2"/>
</dbReference>
<evidence type="ECO:0000256" key="1">
    <source>
        <dbReference type="ARBA" id="ARBA00001974"/>
    </source>
</evidence>
<dbReference type="PHI-base" id="PHI:1052"/>
<dbReference type="InterPro" id="IPR002081">
    <property type="entry name" value="Cryptochrome/DNA_photolyase_1"/>
</dbReference>
<dbReference type="GO" id="GO:0043153">
    <property type="term" value="P:entrainment of circadian clock by photoperiod"/>
    <property type="evidence" value="ECO:0007669"/>
    <property type="project" value="TreeGrafter"/>
</dbReference>
<feature type="compositionally biased region" description="Basic residues" evidence="6">
    <location>
        <begin position="663"/>
        <end position="675"/>
    </location>
</feature>
<dbReference type="GO" id="GO:0005634">
    <property type="term" value="C:nucleus"/>
    <property type="evidence" value="ECO:0007669"/>
    <property type="project" value="TreeGrafter"/>
</dbReference>
<evidence type="ECO:0000313" key="8">
    <source>
        <dbReference type="EMBL" id="ACB38886.1"/>
    </source>
</evidence>
<evidence type="ECO:0000256" key="2">
    <source>
        <dbReference type="ARBA" id="ARBA00005862"/>
    </source>
</evidence>
<feature type="region of interest" description="Disordered" evidence="6">
    <location>
        <begin position="597"/>
        <end position="691"/>
    </location>
</feature>
<keyword evidence="8" id="KW-0456">Lyase</keyword>
<dbReference type="Pfam" id="PF03441">
    <property type="entry name" value="FAD_binding_7"/>
    <property type="match status" value="1"/>
</dbReference>
<dbReference type="GO" id="GO:0005737">
    <property type="term" value="C:cytoplasm"/>
    <property type="evidence" value="ECO:0007669"/>
    <property type="project" value="TreeGrafter"/>
</dbReference>
<dbReference type="GO" id="GO:0003677">
    <property type="term" value="F:DNA binding"/>
    <property type="evidence" value="ECO:0007669"/>
    <property type="project" value="TreeGrafter"/>
</dbReference>
<organism evidence="8">
    <name type="scientific">Cercospora zeae-maydis</name>
    <dbReference type="NCBI Taxonomy" id="135779"/>
    <lineage>
        <taxon>Eukaryota</taxon>
        <taxon>Fungi</taxon>
        <taxon>Dikarya</taxon>
        <taxon>Ascomycota</taxon>
        <taxon>Pezizomycotina</taxon>
        <taxon>Dothideomycetes</taxon>
        <taxon>Dothideomycetidae</taxon>
        <taxon>Mycosphaerellales</taxon>
        <taxon>Mycosphaerellaceae</taxon>
        <taxon>Cercospora</taxon>
    </lineage>
</organism>
<dbReference type="InterPro" id="IPR014729">
    <property type="entry name" value="Rossmann-like_a/b/a_fold"/>
</dbReference>
<dbReference type="Gene3D" id="1.25.40.80">
    <property type="match status" value="1"/>
</dbReference>
<dbReference type="GO" id="GO:0032922">
    <property type="term" value="P:circadian regulation of gene expression"/>
    <property type="evidence" value="ECO:0007669"/>
    <property type="project" value="TreeGrafter"/>
</dbReference>
<feature type="site" description="Electron transfer via tryptophanyl radical" evidence="5">
    <location>
        <position position="451"/>
    </location>
</feature>
<accession>B2CG58</accession>
<feature type="compositionally biased region" description="Basic and acidic residues" evidence="6">
    <location>
        <begin position="676"/>
        <end position="691"/>
    </location>
</feature>
<dbReference type="Gene3D" id="1.10.579.10">
    <property type="entry name" value="DNA Cyclobutane Dipyrimidine Photolyase, subunit A, domain 3"/>
    <property type="match status" value="2"/>
</dbReference>
<dbReference type="PROSITE" id="PS51645">
    <property type="entry name" value="PHR_CRY_ALPHA_BETA"/>
    <property type="match status" value="1"/>
</dbReference>
<proteinExistence type="inferred from homology"/>
<feature type="site" description="Electron transfer via tryptophanyl radical" evidence="5">
    <location>
        <position position="474"/>
    </location>
</feature>
<dbReference type="PANTHER" id="PTHR11455">
    <property type="entry name" value="CRYPTOCHROME"/>
    <property type="match status" value="1"/>
</dbReference>
<dbReference type="SUPFAM" id="SSF52425">
    <property type="entry name" value="Cryptochrome/photolyase, N-terminal domain"/>
    <property type="match status" value="1"/>
</dbReference>
<dbReference type="GO" id="GO:0003904">
    <property type="term" value="F:deoxyribodipyrimidine photo-lyase activity"/>
    <property type="evidence" value="ECO:0007669"/>
    <property type="project" value="TreeGrafter"/>
</dbReference>
<feature type="site" description="Electron transfer via tryptophanyl radical" evidence="5">
    <location>
        <position position="394"/>
    </location>
</feature>
<dbReference type="Gene3D" id="3.40.50.620">
    <property type="entry name" value="HUPs"/>
    <property type="match status" value="1"/>
</dbReference>
<dbReference type="InterPro" id="IPR006050">
    <property type="entry name" value="DNA_photolyase_N"/>
</dbReference>
<name>B2CG58_9PEZI</name>
<reference evidence="8" key="1">
    <citation type="journal article" date="2008" name="Fungal Genet. Biol.">
        <title>PHL1 of Cercospora zeae-maydis encodes a member of the photolyase/cryptochrome family involved in UV protection and fungal development.</title>
        <authorList>
            <person name="Bluhm B.H."/>
            <person name="Dunkle L.D."/>
        </authorList>
    </citation>
    <scope>NUCLEOTIDE SEQUENCE</scope>
    <source>
        <strain evidence="8">SCOH1-5</strain>
    </source>
</reference>
<feature type="domain" description="Photolyase/cryptochrome alpha/beta" evidence="7">
    <location>
        <begin position="4"/>
        <end position="136"/>
    </location>
</feature>
<evidence type="ECO:0000256" key="4">
    <source>
        <dbReference type="ARBA" id="ARBA00022827"/>
    </source>
</evidence>
<evidence type="ECO:0000259" key="7">
    <source>
        <dbReference type="PROSITE" id="PS51645"/>
    </source>
</evidence>
<comment type="similarity">
    <text evidence="2">Belongs to the DNA photolyase class-1 family.</text>
</comment>
<dbReference type="InterPro" id="IPR005101">
    <property type="entry name" value="Cryptochr/Photolyase_FAD-bd"/>
</dbReference>
<dbReference type="InterPro" id="IPR036155">
    <property type="entry name" value="Crypto/Photolyase_N_sf"/>
</dbReference>
<evidence type="ECO:0000256" key="3">
    <source>
        <dbReference type="ARBA" id="ARBA00022630"/>
    </source>
</evidence>
<dbReference type="SMR" id="B2CG58"/>
<keyword evidence="3" id="KW-0285">Flavoprotein</keyword>
<evidence type="ECO:0000256" key="6">
    <source>
        <dbReference type="SAM" id="MobiDB-lite"/>
    </source>
</evidence>
<comment type="cofactor">
    <cofactor evidence="1">
        <name>FAD</name>
        <dbReference type="ChEBI" id="CHEBI:57692"/>
    </cofactor>
</comment>
<gene>
    <name evidence="8" type="primary">PHL1</name>
</gene>
<dbReference type="InterPro" id="IPR036134">
    <property type="entry name" value="Crypto/Photolyase_FAD-like_sf"/>
</dbReference>
<protein>
    <submittedName>
        <fullName evidence="8">Putative 6-4 photolyase</fullName>
    </submittedName>
</protein>
<sequence>MGKPRVIYWFRTDLRLHDSPALKAALDLKPEVLYPIWCWDSHYVYRARVGVNRWQFLIDCQNDVSESITKLNQKSKLFVLREPAVTLLPKLFKAWKITHLVFEKDTDAYARERDEKVMHMAGEAGVKVIVKVGRTLYDPDEIVKNNGGKPTMSITQLQHAGNKIGEIEEPVETPTSLPDPGEMKLEIEHTEPEAEPDINAKHREKDTVTFSSGIAGPKGDFSPPTLEELGMPAATSPHKGGESVVLERLEEMFKDEDYTGTFQKPKTSPAAFEPQSTFLTSPYLHFGALSCRYFYHRVAEIVAKRNKEKKPTSSPPESLAGQLLFRDMYFAAQAALGWQFGQTLGNSHCRFIPWHLPSKVDMSSKRITGAHEIDSEETELWLQRWTHGITGFPWIDSEETELWLQRWTHGTTGFPWIDVIMRQLRHEGWIHHLARHSVACFLTRGGCYISWERGLEVFEELLIDHESACNIGNWQWLSCTAFFAQFYRCYSPVAFGKKWDENGDFIRKFVPELAHFPKKYIYEPHKAPLADQKKAGVRVDGDGSETKGKDGLALYPKPMFDFNERREICLRGMKAAYRVGLYGNDEKVLDGTWKEMFDDDAEGPTEGKKGGPAGLEKWESADGTEHDSLDVELKASGTPKGGGGGGGGAGKKGGASADASPHVKTKACPRGHKREHSQTKLDGAFEKKSKK</sequence>
<feature type="compositionally biased region" description="Gly residues" evidence="6">
    <location>
        <begin position="639"/>
        <end position="653"/>
    </location>
</feature>